<dbReference type="SUPFAM" id="SSF109604">
    <property type="entry name" value="HD-domain/PDEase-like"/>
    <property type="match status" value="1"/>
</dbReference>
<dbReference type="RefSeq" id="WP_213946691.1">
    <property type="nucleotide sequence ID" value="NZ_JAHCMY010000020.1"/>
</dbReference>
<dbReference type="InterPro" id="IPR003607">
    <property type="entry name" value="HD/PDEase_dom"/>
</dbReference>
<dbReference type="Proteomes" id="UP001319104">
    <property type="component" value="Unassembled WGS sequence"/>
</dbReference>
<dbReference type="Gene3D" id="1.10.3210.10">
    <property type="entry name" value="Hypothetical protein af1432"/>
    <property type="match status" value="1"/>
</dbReference>
<organism evidence="2 3">
    <name type="scientific">Litoribacter ruber</name>
    <dbReference type="NCBI Taxonomy" id="702568"/>
    <lineage>
        <taxon>Bacteria</taxon>
        <taxon>Pseudomonadati</taxon>
        <taxon>Bacteroidota</taxon>
        <taxon>Cytophagia</taxon>
        <taxon>Cytophagales</taxon>
        <taxon>Cyclobacteriaceae</taxon>
        <taxon>Litoribacter</taxon>
    </lineage>
</organism>
<dbReference type="Pfam" id="PF01966">
    <property type="entry name" value="HD"/>
    <property type="match status" value="1"/>
</dbReference>
<dbReference type="CDD" id="cd00077">
    <property type="entry name" value="HDc"/>
    <property type="match status" value="1"/>
</dbReference>
<protein>
    <submittedName>
        <fullName evidence="2">HD domain-containing protein</fullName>
    </submittedName>
</protein>
<gene>
    <name evidence="2" type="ORF">KI659_17555</name>
</gene>
<dbReference type="EMBL" id="JAHCMY010000020">
    <property type="protein sequence ID" value="MBS9525831.1"/>
    <property type="molecule type" value="Genomic_DNA"/>
</dbReference>
<reference evidence="2 3" key="1">
    <citation type="submission" date="2021-05" db="EMBL/GenBank/DDBJ databases">
        <authorList>
            <person name="Zhang Z.D."/>
            <person name="Osman G."/>
        </authorList>
    </citation>
    <scope>NUCLEOTIDE SEQUENCE [LARGE SCALE GENOMIC DNA]</scope>
    <source>
        <strain evidence="2 3">KCTC 32217</strain>
    </source>
</reference>
<evidence type="ECO:0000313" key="3">
    <source>
        <dbReference type="Proteomes" id="UP001319104"/>
    </source>
</evidence>
<keyword evidence="3" id="KW-1185">Reference proteome</keyword>
<comment type="caution">
    <text evidence="2">The sequence shown here is derived from an EMBL/GenBank/DDBJ whole genome shotgun (WGS) entry which is preliminary data.</text>
</comment>
<dbReference type="AlphaFoldDB" id="A0AAP2G696"/>
<feature type="domain" description="HD/PDEase" evidence="1">
    <location>
        <begin position="23"/>
        <end position="136"/>
    </location>
</feature>
<dbReference type="InterPro" id="IPR006674">
    <property type="entry name" value="HD_domain"/>
</dbReference>
<proteinExistence type="predicted"/>
<dbReference type="SMART" id="SM00471">
    <property type="entry name" value="HDc"/>
    <property type="match status" value="1"/>
</dbReference>
<sequence length="197" mass="22878">MVNFKTVYDQIIPKLQRDLPAYLLYHNVGHTLDVLQNCLLLANHENLGPEELLLIQTAAVYHDAGFIIQRENHEELGCGMVREDLPEFGFSSEQVEKVCGMIMATKIPQAPVTIMEKILADADLDYLGTEGFEDKSERLFNEMRHFDPELNLTTWLKIQIDFLKRHIYHTAFGTDYREQKKQQNLQKLKRRLDSLTS</sequence>
<evidence type="ECO:0000259" key="1">
    <source>
        <dbReference type="SMART" id="SM00471"/>
    </source>
</evidence>
<evidence type="ECO:0000313" key="2">
    <source>
        <dbReference type="EMBL" id="MBS9525831.1"/>
    </source>
</evidence>
<name>A0AAP2G696_9BACT</name>
<accession>A0AAP2G696</accession>